<feature type="signal peptide" evidence="2">
    <location>
        <begin position="1"/>
        <end position="25"/>
    </location>
</feature>
<name>A0ABP9MLU1_9GAMM</name>
<comment type="subunit">
    <text evidence="1">Homodimer.</text>
</comment>
<dbReference type="EC" id="3.1.1.77" evidence="1"/>
<gene>
    <name evidence="3" type="primary">pagL</name>
    <name evidence="3" type="ORF">GCM10023338_11350</name>
</gene>
<sequence length="175" mass="19391">MKKYNFKKIMVCLFCTSLAFSTANAWEAEVAGGATGQSDATIRIGLNKGWDAKFWDSSVGYFSGYWSLGLTHWEKGKYGKNAASISFAPVFTYNFYTNNTIEPFIELGIGVSAFSKTKVGDKNLGSSFNFEDRIGFGARFGDHTLGIRAIHYSNAGIKSPNNGIESYSLYYSYKF</sequence>
<proteinExistence type="inferred from homology"/>
<evidence type="ECO:0000256" key="1">
    <source>
        <dbReference type="PIRNR" id="PIRNR029681"/>
    </source>
</evidence>
<keyword evidence="1" id="KW-0472">Membrane</keyword>
<comment type="similarity">
    <text evidence="1">Belongs to the PagL family.</text>
</comment>
<dbReference type="InterPro" id="IPR018550">
    <property type="entry name" value="Lipid-A_deacylase-rel"/>
</dbReference>
<evidence type="ECO:0000313" key="3">
    <source>
        <dbReference type="EMBL" id="GAA5098647.1"/>
    </source>
</evidence>
<keyword evidence="4" id="KW-1185">Reference proteome</keyword>
<evidence type="ECO:0000256" key="2">
    <source>
        <dbReference type="SAM" id="SignalP"/>
    </source>
</evidence>
<keyword evidence="1" id="KW-0378">Hydrolase</keyword>
<reference evidence="4" key="1">
    <citation type="journal article" date="2019" name="Int. J. Syst. Evol. Microbiol.">
        <title>The Global Catalogue of Microorganisms (GCM) 10K type strain sequencing project: providing services to taxonomists for standard genome sequencing and annotation.</title>
        <authorList>
            <consortium name="The Broad Institute Genomics Platform"/>
            <consortium name="The Broad Institute Genome Sequencing Center for Infectious Disease"/>
            <person name="Wu L."/>
            <person name="Ma J."/>
        </authorList>
    </citation>
    <scope>NUCLEOTIDE SEQUENCE [LARGE SCALE GENOMIC DNA]</scope>
    <source>
        <strain evidence="4">JCM 18424</strain>
    </source>
</reference>
<comment type="caution">
    <text evidence="3">The sequence shown here is derived from an EMBL/GenBank/DDBJ whole genome shotgun (WGS) entry which is preliminary data.</text>
</comment>
<dbReference type="Pfam" id="PF09411">
    <property type="entry name" value="PagL"/>
    <property type="match status" value="1"/>
</dbReference>
<dbReference type="PIRSF" id="PIRSF029681">
    <property type="entry name" value="PagL"/>
    <property type="match status" value="1"/>
</dbReference>
<comment type="catalytic activity">
    <reaction evidence="1">
        <text>a 3-(acyloxy)acyl derivative of bacterial toxin + H2O = a 3-hydroxyacyl derivative of bacterial toxin + a fatty acid + H(+)</text>
        <dbReference type="Rhea" id="RHEA:12032"/>
        <dbReference type="ChEBI" id="CHEBI:15377"/>
        <dbReference type="ChEBI" id="CHEBI:15378"/>
        <dbReference type="ChEBI" id="CHEBI:28868"/>
        <dbReference type="ChEBI" id="CHEBI:136853"/>
        <dbReference type="ChEBI" id="CHEBI:140675"/>
        <dbReference type="EC" id="3.1.1.77"/>
    </reaction>
</comment>
<keyword evidence="1" id="KW-0998">Cell outer membrane</keyword>
<accession>A0ABP9MLU1</accession>
<evidence type="ECO:0000313" key="4">
    <source>
        <dbReference type="Proteomes" id="UP001500631"/>
    </source>
</evidence>
<keyword evidence="2" id="KW-0732">Signal</keyword>
<dbReference type="RefSeq" id="WP_077925049.1">
    <property type="nucleotide sequence ID" value="NZ_BAABKE010000003.1"/>
</dbReference>
<feature type="chain" id="PRO_5045943439" description="Lipid A deacylase" evidence="2">
    <location>
        <begin position="26"/>
        <end position="175"/>
    </location>
</feature>
<organism evidence="3 4">
    <name type="scientific">Wohlfahrtiimonas larvae</name>
    <dbReference type="NCBI Taxonomy" id="1157986"/>
    <lineage>
        <taxon>Bacteria</taxon>
        <taxon>Pseudomonadati</taxon>
        <taxon>Pseudomonadota</taxon>
        <taxon>Gammaproteobacteria</taxon>
        <taxon>Cardiobacteriales</taxon>
        <taxon>Ignatzschineriaceae</taxon>
        <taxon>Wohlfahrtiimonas</taxon>
    </lineage>
</organism>
<comment type="function">
    <text evidence="1">Has lipid A 3-O-deacylase activity. Hydrolyzes the ester bond at the 3 position of lipid A, a bioactive component of lipopolysaccharide (LPS), thereby releasing the primary fatty acyl moiety.</text>
</comment>
<dbReference type="EMBL" id="BAABKE010000003">
    <property type="protein sequence ID" value="GAA5098647.1"/>
    <property type="molecule type" value="Genomic_DNA"/>
</dbReference>
<dbReference type="Proteomes" id="UP001500631">
    <property type="component" value="Unassembled WGS sequence"/>
</dbReference>
<protein>
    <recommendedName>
        <fullName evidence="1">Lipid A deacylase</fullName>
        <ecNumber evidence="1">3.1.1.77</ecNumber>
    </recommendedName>
    <alternativeName>
        <fullName evidence="1">LPS 3-O-deacylase</fullName>
    </alternativeName>
    <alternativeName>
        <fullName evidence="1">Outer membrane enzyme</fullName>
    </alternativeName>
</protein>
<comment type="subcellular location">
    <subcellularLocation>
        <location evidence="1">Cell outer membrane</location>
        <topology evidence="1">Multi-pass membrane protein</topology>
    </subcellularLocation>
</comment>
<dbReference type="Gene3D" id="2.40.160.20">
    <property type="match status" value="1"/>
</dbReference>